<dbReference type="EC" id="5.1.3.15" evidence="4"/>
<comment type="similarity">
    <text evidence="2 4">Belongs to the glucose-6-phosphate 1-epimerase family.</text>
</comment>
<dbReference type="GO" id="GO:0030246">
    <property type="term" value="F:carbohydrate binding"/>
    <property type="evidence" value="ECO:0007669"/>
    <property type="project" value="UniProtKB-UniRule"/>
</dbReference>
<evidence type="ECO:0000256" key="2">
    <source>
        <dbReference type="ARBA" id="ARBA00005866"/>
    </source>
</evidence>
<evidence type="ECO:0000313" key="6">
    <source>
        <dbReference type="Proteomes" id="UP000077875"/>
    </source>
</evidence>
<sequence>MTASAASGQALPSALATLLAATNGRHEAEWEGRSVVLINQAWGSLILSLQGAQLLHFAPHGQAPWLWTSSVPKPVPAAIRGGIPLCWPWFADREDGQGPAHGYARTANWRLDACEEEAEGVELHLSPVEALDPQLSPRVVIQANAQRLRIELITEHRGDTPVKFTQALHSYFAVANAHTCRVEGLAGATYLDKLRGMREFEQAGELAIRGELDRIYHSNRSLVLVDPRTNGERRLSIAKEGSDSSVIWHPGDKPPGDVAEAELLEFLCVEAACTRLDPIWLAPGGQHLLAQQITLL</sequence>
<comment type="catalytic activity">
    <reaction evidence="1">
        <text>alpha-D-glucose 6-phosphate = beta-D-glucose 6-phosphate</text>
        <dbReference type="Rhea" id="RHEA:16249"/>
        <dbReference type="ChEBI" id="CHEBI:58225"/>
        <dbReference type="ChEBI" id="CHEBI:58247"/>
        <dbReference type="EC" id="5.1.3.15"/>
    </reaction>
</comment>
<accession>A0A172YCS9</accession>
<dbReference type="STRING" id="376489.A5892_05930"/>
<dbReference type="InterPro" id="IPR014718">
    <property type="entry name" value="GH-type_carb-bd"/>
</dbReference>
<protein>
    <recommendedName>
        <fullName evidence="4">Putative glucose-6-phosphate 1-epimerase</fullName>
        <ecNumber evidence="4">5.1.3.15</ecNumber>
    </recommendedName>
</protein>
<dbReference type="PANTHER" id="PTHR11122">
    <property type="entry name" value="APOSPORY-ASSOCIATED PROTEIN C-RELATED"/>
    <property type="match status" value="1"/>
</dbReference>
<organism evidence="5 6">
    <name type="scientific">Halotalea alkalilenta</name>
    <dbReference type="NCBI Taxonomy" id="376489"/>
    <lineage>
        <taxon>Bacteria</taxon>
        <taxon>Pseudomonadati</taxon>
        <taxon>Pseudomonadota</taxon>
        <taxon>Gammaproteobacteria</taxon>
        <taxon>Oceanospirillales</taxon>
        <taxon>Halomonadaceae</taxon>
        <taxon>Halotalea</taxon>
    </lineage>
</organism>
<dbReference type="Proteomes" id="UP000077875">
    <property type="component" value="Chromosome"/>
</dbReference>
<keyword evidence="6" id="KW-1185">Reference proteome</keyword>
<evidence type="ECO:0000313" key="5">
    <source>
        <dbReference type="EMBL" id="ANF57060.1"/>
    </source>
</evidence>
<dbReference type="CDD" id="cd09020">
    <property type="entry name" value="D-hex-6-P-epi_like"/>
    <property type="match status" value="1"/>
</dbReference>
<gene>
    <name evidence="5" type="ORF">A5892_05930</name>
</gene>
<dbReference type="KEGG" id="haa:A5892_05930"/>
<evidence type="ECO:0000256" key="1">
    <source>
        <dbReference type="ARBA" id="ARBA00001096"/>
    </source>
</evidence>
<dbReference type="InterPro" id="IPR008183">
    <property type="entry name" value="Aldose_1/G6P_1-epimerase"/>
</dbReference>
<dbReference type="PIRSF" id="PIRSF016020">
    <property type="entry name" value="PHexose_mutarotase"/>
    <property type="match status" value="1"/>
</dbReference>
<reference evidence="5 6" key="1">
    <citation type="submission" date="2016-04" db="EMBL/GenBank/DDBJ databases">
        <title>Complete Genome Sequence of Halotalea alkalilenta IHB B 13600.</title>
        <authorList>
            <person name="Swarnkar M.K."/>
            <person name="Sharma A."/>
            <person name="Kaushal K."/>
            <person name="Soni R."/>
            <person name="Rana S."/>
            <person name="Singh A.K."/>
            <person name="Gulati A."/>
        </authorList>
    </citation>
    <scope>NUCLEOTIDE SEQUENCE [LARGE SCALE GENOMIC DNA]</scope>
    <source>
        <strain evidence="5 6">IHB B 13600</strain>
    </source>
</reference>
<dbReference type="InterPro" id="IPR011013">
    <property type="entry name" value="Gal_mutarotase_sf_dom"/>
</dbReference>
<evidence type="ECO:0000256" key="3">
    <source>
        <dbReference type="ARBA" id="ARBA00023235"/>
    </source>
</evidence>
<name>A0A172YCS9_9GAMM</name>
<dbReference type="Gene3D" id="2.70.98.10">
    <property type="match status" value="1"/>
</dbReference>
<dbReference type="GO" id="GO:0047938">
    <property type="term" value="F:glucose-6-phosphate 1-epimerase activity"/>
    <property type="evidence" value="ECO:0007669"/>
    <property type="project" value="UniProtKB-UniRule"/>
</dbReference>
<dbReference type="EMBL" id="CP015243">
    <property type="protein sequence ID" value="ANF57060.1"/>
    <property type="molecule type" value="Genomic_DNA"/>
</dbReference>
<dbReference type="InterPro" id="IPR025532">
    <property type="entry name" value="G6P_1-epimerase"/>
</dbReference>
<dbReference type="GO" id="GO:0005975">
    <property type="term" value="P:carbohydrate metabolic process"/>
    <property type="evidence" value="ECO:0007669"/>
    <property type="project" value="InterPro"/>
</dbReference>
<proteinExistence type="inferred from homology"/>
<dbReference type="Pfam" id="PF01263">
    <property type="entry name" value="Aldose_epim"/>
    <property type="match status" value="1"/>
</dbReference>
<keyword evidence="3 4" id="KW-0413">Isomerase</keyword>
<dbReference type="RefSeq" id="WP_064122017.1">
    <property type="nucleotide sequence ID" value="NZ_CP015243.1"/>
</dbReference>
<evidence type="ECO:0000256" key="4">
    <source>
        <dbReference type="PIRNR" id="PIRNR016020"/>
    </source>
</evidence>
<dbReference type="PANTHER" id="PTHR11122:SF13">
    <property type="entry name" value="GLUCOSE-6-PHOSPHATE 1-EPIMERASE"/>
    <property type="match status" value="1"/>
</dbReference>
<dbReference type="SUPFAM" id="SSF74650">
    <property type="entry name" value="Galactose mutarotase-like"/>
    <property type="match status" value="1"/>
</dbReference>
<dbReference type="AlphaFoldDB" id="A0A172YCS9"/>